<keyword evidence="2" id="KW-1185">Reference proteome</keyword>
<evidence type="ECO:0000313" key="1">
    <source>
        <dbReference type="EMBL" id="KAF4077111.1"/>
    </source>
</evidence>
<comment type="caution">
    <text evidence="1">The sequence shown here is derived from an EMBL/GenBank/DDBJ whole genome shotgun (WGS) entry which is preliminary data.</text>
</comment>
<dbReference type="AlphaFoldDB" id="A0A7J6A4P0"/>
<evidence type="ECO:0000313" key="2">
    <source>
        <dbReference type="Proteomes" id="UP000593565"/>
    </source>
</evidence>
<sequence length="96" mass="10566">MSQVHCGETAQALLVSIDSKSRSETNRFVRSRRYGSVPKPTRCGMLRRSSVGVEEDGDGVCTRSYTESPRVTELRVSSSTASELQSRLFFICDSAA</sequence>
<dbReference type="EMBL" id="JAAGNN010000018">
    <property type="protein sequence ID" value="KAF4077111.1"/>
    <property type="molecule type" value="Genomic_DNA"/>
</dbReference>
<gene>
    <name evidence="1" type="ORF">AMELA_G00204340</name>
</gene>
<proteinExistence type="predicted"/>
<protein>
    <submittedName>
        <fullName evidence="1">Uncharacterized protein</fullName>
    </submittedName>
</protein>
<dbReference type="Proteomes" id="UP000593565">
    <property type="component" value="Unassembled WGS sequence"/>
</dbReference>
<reference evidence="1 2" key="1">
    <citation type="submission" date="2020-02" db="EMBL/GenBank/DDBJ databases">
        <title>A chromosome-scale genome assembly of the black bullhead catfish (Ameiurus melas).</title>
        <authorList>
            <person name="Wen M."/>
            <person name="Zham M."/>
            <person name="Cabau C."/>
            <person name="Klopp C."/>
            <person name="Donnadieu C."/>
            <person name="Roques C."/>
            <person name="Bouchez O."/>
            <person name="Lampietro C."/>
            <person name="Jouanno E."/>
            <person name="Herpin A."/>
            <person name="Louis A."/>
            <person name="Berthelot C."/>
            <person name="Parey E."/>
            <person name="Roest-Crollius H."/>
            <person name="Braasch I."/>
            <person name="Postlethwait J."/>
            <person name="Robinson-Rechavi M."/>
            <person name="Echchiki A."/>
            <person name="Begum T."/>
            <person name="Montfort J."/>
            <person name="Schartl M."/>
            <person name="Bobe J."/>
            <person name="Guiguen Y."/>
        </authorList>
    </citation>
    <scope>NUCLEOTIDE SEQUENCE [LARGE SCALE GENOMIC DNA]</scope>
    <source>
        <strain evidence="1">M_S1</strain>
        <tissue evidence="1">Blood</tissue>
    </source>
</reference>
<name>A0A7J6A4P0_AMEME</name>
<accession>A0A7J6A4P0</accession>
<organism evidence="1 2">
    <name type="scientific">Ameiurus melas</name>
    <name type="common">Black bullhead</name>
    <name type="synonym">Silurus melas</name>
    <dbReference type="NCBI Taxonomy" id="219545"/>
    <lineage>
        <taxon>Eukaryota</taxon>
        <taxon>Metazoa</taxon>
        <taxon>Chordata</taxon>
        <taxon>Craniata</taxon>
        <taxon>Vertebrata</taxon>
        <taxon>Euteleostomi</taxon>
        <taxon>Actinopterygii</taxon>
        <taxon>Neopterygii</taxon>
        <taxon>Teleostei</taxon>
        <taxon>Ostariophysi</taxon>
        <taxon>Siluriformes</taxon>
        <taxon>Ictaluridae</taxon>
        <taxon>Ameiurus</taxon>
    </lineage>
</organism>